<evidence type="ECO:0000256" key="1">
    <source>
        <dbReference type="ARBA" id="ARBA00004496"/>
    </source>
</evidence>
<reference evidence="7" key="1">
    <citation type="submission" date="2020-11" db="EMBL/GenBank/DDBJ databases">
        <title>Bacterial whole genome sequence for Panacibacter sp. DH6.</title>
        <authorList>
            <person name="Le V."/>
            <person name="Ko S."/>
            <person name="Ahn C.-Y."/>
            <person name="Oh H.-M."/>
        </authorList>
    </citation>
    <scope>NUCLEOTIDE SEQUENCE</scope>
    <source>
        <strain evidence="7">DH6</strain>
    </source>
</reference>
<dbReference type="PANTHER" id="PTHR33602:SF1">
    <property type="entry name" value="REGULATORY PROTEIN RECX FAMILY PROTEIN"/>
    <property type="match status" value="1"/>
</dbReference>
<dbReference type="GO" id="GO:0006282">
    <property type="term" value="P:regulation of DNA repair"/>
    <property type="evidence" value="ECO:0007669"/>
    <property type="project" value="InterPro"/>
</dbReference>
<dbReference type="InterPro" id="IPR036388">
    <property type="entry name" value="WH-like_DNA-bd_sf"/>
</dbReference>
<evidence type="ECO:0000256" key="2">
    <source>
        <dbReference type="ARBA" id="ARBA00009695"/>
    </source>
</evidence>
<evidence type="ECO:0000256" key="3">
    <source>
        <dbReference type="ARBA" id="ARBA00018111"/>
    </source>
</evidence>
<gene>
    <name evidence="7" type="ORF">I5907_07590</name>
</gene>
<dbReference type="InterPro" id="IPR003783">
    <property type="entry name" value="Regulatory_RecX"/>
</dbReference>
<name>A0A931GTY6_9BACT</name>
<protein>
    <recommendedName>
        <fullName evidence="3">Regulatory protein RecX</fullName>
    </recommendedName>
</protein>
<dbReference type="Gene3D" id="1.10.10.10">
    <property type="entry name" value="Winged helix-like DNA-binding domain superfamily/Winged helix DNA-binding domain"/>
    <property type="match status" value="2"/>
</dbReference>
<sequence length="130" mass="14969">MQKLYALGAWKRDAEQVVAWLIENDFLNEERFAVSFARGKFRLKKWGKIKIKHELTLKKVSSRNISTALGNIEDQAYQQTLNSLISKKWNSLKTGTAAEKKMKTMRYMLQKGYESILVKPAMNKIAEGKA</sequence>
<comment type="similarity">
    <text evidence="2">Belongs to the RecX family.</text>
</comment>
<feature type="domain" description="RecX second three-helical" evidence="5">
    <location>
        <begin position="28"/>
        <end position="69"/>
    </location>
</feature>
<evidence type="ECO:0000313" key="7">
    <source>
        <dbReference type="EMBL" id="MBG9376091.1"/>
    </source>
</evidence>
<feature type="domain" description="RecX third three-helical" evidence="6">
    <location>
        <begin position="77"/>
        <end position="119"/>
    </location>
</feature>
<evidence type="ECO:0000313" key="8">
    <source>
        <dbReference type="Proteomes" id="UP000628448"/>
    </source>
</evidence>
<evidence type="ECO:0000256" key="4">
    <source>
        <dbReference type="ARBA" id="ARBA00022490"/>
    </source>
</evidence>
<keyword evidence="8" id="KW-1185">Reference proteome</keyword>
<organism evidence="7 8">
    <name type="scientific">Panacibacter microcysteis</name>
    <dbReference type="NCBI Taxonomy" id="2793269"/>
    <lineage>
        <taxon>Bacteria</taxon>
        <taxon>Pseudomonadati</taxon>
        <taxon>Bacteroidota</taxon>
        <taxon>Chitinophagia</taxon>
        <taxon>Chitinophagales</taxon>
        <taxon>Chitinophagaceae</taxon>
        <taxon>Panacibacter</taxon>
    </lineage>
</organism>
<evidence type="ECO:0000259" key="6">
    <source>
        <dbReference type="Pfam" id="PF21981"/>
    </source>
</evidence>
<dbReference type="InterPro" id="IPR053925">
    <property type="entry name" value="RecX_HTH_3rd"/>
</dbReference>
<dbReference type="InterPro" id="IPR053924">
    <property type="entry name" value="RecX_HTH_2nd"/>
</dbReference>
<comment type="subcellular location">
    <subcellularLocation>
        <location evidence="1">Cytoplasm</location>
    </subcellularLocation>
</comment>
<dbReference type="Pfam" id="PF02631">
    <property type="entry name" value="RecX_HTH2"/>
    <property type="match status" value="1"/>
</dbReference>
<keyword evidence="4" id="KW-0963">Cytoplasm</keyword>
<dbReference type="Proteomes" id="UP000628448">
    <property type="component" value="Unassembled WGS sequence"/>
</dbReference>
<accession>A0A931GTY6</accession>
<dbReference type="PANTHER" id="PTHR33602">
    <property type="entry name" value="REGULATORY PROTEIN RECX FAMILY PROTEIN"/>
    <property type="match status" value="1"/>
</dbReference>
<dbReference type="Pfam" id="PF21981">
    <property type="entry name" value="RecX_HTH3"/>
    <property type="match status" value="1"/>
</dbReference>
<dbReference type="GO" id="GO:0005737">
    <property type="term" value="C:cytoplasm"/>
    <property type="evidence" value="ECO:0007669"/>
    <property type="project" value="UniProtKB-SubCell"/>
</dbReference>
<dbReference type="AlphaFoldDB" id="A0A931GTY6"/>
<dbReference type="EMBL" id="JADWYR010000001">
    <property type="protein sequence ID" value="MBG9376091.1"/>
    <property type="molecule type" value="Genomic_DNA"/>
</dbReference>
<comment type="caution">
    <text evidence="7">The sequence shown here is derived from an EMBL/GenBank/DDBJ whole genome shotgun (WGS) entry which is preliminary data.</text>
</comment>
<proteinExistence type="inferred from homology"/>
<evidence type="ECO:0000259" key="5">
    <source>
        <dbReference type="Pfam" id="PF02631"/>
    </source>
</evidence>